<gene>
    <name evidence="1" type="ORF">ACFQDL_04935</name>
</gene>
<keyword evidence="2" id="KW-1185">Reference proteome</keyword>
<organism evidence="1 2">
    <name type="scientific">Marinobacterium aestuariivivens</name>
    <dbReference type="NCBI Taxonomy" id="1698799"/>
    <lineage>
        <taxon>Bacteria</taxon>
        <taxon>Pseudomonadati</taxon>
        <taxon>Pseudomonadota</taxon>
        <taxon>Gammaproteobacteria</taxon>
        <taxon>Oceanospirillales</taxon>
        <taxon>Oceanospirillaceae</taxon>
        <taxon>Marinobacterium</taxon>
    </lineage>
</organism>
<name>A0ABW1ZWE0_9GAMM</name>
<dbReference type="Proteomes" id="UP001596422">
    <property type="component" value="Unassembled WGS sequence"/>
</dbReference>
<accession>A0ABW1ZWE0</accession>
<dbReference type="EMBL" id="JBHSWE010000001">
    <property type="protein sequence ID" value="MFC6669513.1"/>
    <property type="molecule type" value="Genomic_DNA"/>
</dbReference>
<evidence type="ECO:0000313" key="1">
    <source>
        <dbReference type="EMBL" id="MFC6669513.1"/>
    </source>
</evidence>
<dbReference type="RefSeq" id="WP_379908068.1">
    <property type="nucleotide sequence ID" value="NZ_JBHSWE010000001.1"/>
</dbReference>
<proteinExistence type="predicted"/>
<dbReference type="InterPro" id="IPR027417">
    <property type="entry name" value="P-loop_NTPase"/>
</dbReference>
<reference evidence="2" key="1">
    <citation type="journal article" date="2019" name="Int. J. Syst. Evol. Microbiol.">
        <title>The Global Catalogue of Microorganisms (GCM) 10K type strain sequencing project: providing services to taxonomists for standard genome sequencing and annotation.</title>
        <authorList>
            <consortium name="The Broad Institute Genomics Platform"/>
            <consortium name="The Broad Institute Genome Sequencing Center for Infectious Disease"/>
            <person name="Wu L."/>
            <person name="Ma J."/>
        </authorList>
    </citation>
    <scope>NUCLEOTIDE SEQUENCE [LARGE SCALE GENOMIC DNA]</scope>
    <source>
        <strain evidence="2">NBRC 111756</strain>
    </source>
</reference>
<comment type="caution">
    <text evidence="1">The sequence shown here is derived from an EMBL/GenBank/DDBJ whole genome shotgun (WGS) entry which is preliminary data.</text>
</comment>
<protein>
    <submittedName>
        <fullName evidence="1">Uncharacterized protein</fullName>
    </submittedName>
</protein>
<evidence type="ECO:0000313" key="2">
    <source>
        <dbReference type="Proteomes" id="UP001596422"/>
    </source>
</evidence>
<sequence length="53" mass="5948">MSQRQNHFMVASMVASQFQALEEPGPDESCIRVSILQTVDQIVQEVLQKLDAT</sequence>
<dbReference type="Gene3D" id="3.40.50.300">
    <property type="entry name" value="P-loop containing nucleotide triphosphate hydrolases"/>
    <property type="match status" value="1"/>
</dbReference>